<evidence type="ECO:0008006" key="2">
    <source>
        <dbReference type="Google" id="ProtNLM"/>
    </source>
</evidence>
<proteinExistence type="predicted"/>
<protein>
    <recommendedName>
        <fullName evidence="2">Death domain-containing protein</fullName>
    </recommendedName>
</protein>
<dbReference type="EnsemblMetazoa" id="Aqu2.1.42665_001">
    <property type="protein sequence ID" value="Aqu2.1.42665_001"/>
    <property type="gene ID" value="Aqu2.1.42665"/>
</dbReference>
<evidence type="ECO:0000313" key="1">
    <source>
        <dbReference type="EnsemblMetazoa" id="Aqu2.1.42665_001"/>
    </source>
</evidence>
<name>A0A1X7VS70_AMPQE</name>
<reference evidence="1" key="1">
    <citation type="submission" date="2017-05" db="UniProtKB">
        <authorList>
            <consortium name="EnsemblMetazoa"/>
        </authorList>
    </citation>
    <scope>IDENTIFICATION</scope>
</reference>
<accession>A0A1X7VS70</accession>
<dbReference type="InParanoid" id="A0A1X7VS70"/>
<sequence length="101" mass="11452">MSASIIQTKDPHPIELKDLLSDLADLVEWETFGGLLGVPANILRRIKANDAELTKRVLHLCEYLLELDDIKDLSWKKIIEALQKIPEEKGLANKLSKKYDA</sequence>
<organism evidence="1">
    <name type="scientific">Amphimedon queenslandica</name>
    <name type="common">Sponge</name>
    <dbReference type="NCBI Taxonomy" id="400682"/>
    <lineage>
        <taxon>Eukaryota</taxon>
        <taxon>Metazoa</taxon>
        <taxon>Porifera</taxon>
        <taxon>Demospongiae</taxon>
        <taxon>Heteroscleromorpha</taxon>
        <taxon>Haplosclerida</taxon>
        <taxon>Niphatidae</taxon>
        <taxon>Amphimedon</taxon>
    </lineage>
</organism>
<dbReference type="AlphaFoldDB" id="A0A1X7VS70"/>